<dbReference type="EMBL" id="BMQM01000033">
    <property type="protein sequence ID" value="GGR70521.1"/>
    <property type="molecule type" value="Genomic_DNA"/>
</dbReference>
<accession>A0ABQ2RYS2</accession>
<dbReference type="RefSeq" id="WP_189066315.1">
    <property type="nucleotide sequence ID" value="NZ_BMQM01000033.1"/>
</dbReference>
<evidence type="ECO:0000313" key="2">
    <source>
        <dbReference type="Proteomes" id="UP000634308"/>
    </source>
</evidence>
<proteinExistence type="predicted"/>
<evidence type="ECO:0000313" key="1">
    <source>
        <dbReference type="EMBL" id="GGR70521.1"/>
    </source>
</evidence>
<protein>
    <submittedName>
        <fullName evidence="1">Uncharacterized protein</fullName>
    </submittedName>
</protein>
<name>A0ABQ2RYS2_9DEIO</name>
<comment type="caution">
    <text evidence="1">The sequence shown here is derived from an EMBL/GenBank/DDBJ whole genome shotgun (WGS) entry which is preliminary data.</text>
</comment>
<reference evidence="2" key="1">
    <citation type="journal article" date="2019" name="Int. J. Syst. Evol. Microbiol.">
        <title>The Global Catalogue of Microorganisms (GCM) 10K type strain sequencing project: providing services to taxonomists for standard genome sequencing and annotation.</title>
        <authorList>
            <consortium name="The Broad Institute Genomics Platform"/>
            <consortium name="The Broad Institute Genome Sequencing Center for Infectious Disease"/>
            <person name="Wu L."/>
            <person name="Ma J."/>
        </authorList>
    </citation>
    <scope>NUCLEOTIDE SEQUENCE [LARGE SCALE GENOMIC DNA]</scope>
    <source>
        <strain evidence="2">JCM 31404</strain>
    </source>
</reference>
<dbReference type="Proteomes" id="UP000634308">
    <property type="component" value="Unassembled WGS sequence"/>
</dbReference>
<keyword evidence="2" id="KW-1185">Reference proteome</keyword>
<organism evidence="1 2">
    <name type="scientific">Deinococcus seoulensis</name>
    <dbReference type="NCBI Taxonomy" id="1837379"/>
    <lineage>
        <taxon>Bacteria</taxon>
        <taxon>Thermotogati</taxon>
        <taxon>Deinococcota</taxon>
        <taxon>Deinococci</taxon>
        <taxon>Deinococcales</taxon>
        <taxon>Deinococcaceae</taxon>
        <taxon>Deinococcus</taxon>
    </lineage>
</organism>
<sequence>MQNTAAHLTILKHAVSVVDELEHYVLANINTTDAFLDTLVTEGFSLQRMIDFQQERVRQAQQVLTVLSSLPSVTSREAVNHVHE</sequence>
<gene>
    <name evidence="1" type="ORF">GCM10008959_35310</name>
</gene>